<sequence length="200" mass="21914">MRCRNSTASPEGIVGQLDEAGILVCVDVAQWEEWLAANHHRAADVWLKIAKKGAAGRTISNGEALDGALCFGWIDSHRRVLDADHYLQRYSPRRSKSPWSQVNVAKAEALIAAGRMRAPGSAAIAAARSDGRWQAAYAPQRTATCPGDLTAALTENTRARARFDQLDRTARYAVFLRLMKARTSAERATQLRRIVAELSG</sequence>
<comment type="caution">
    <text evidence="1">The sequence shown here is derived from an EMBL/GenBank/DDBJ whole genome shotgun (WGS) entry which is preliminary data.</text>
</comment>
<organism evidence="1 2">
    <name type="scientific">Nocardia gamkensis</name>
    <dbReference type="NCBI Taxonomy" id="352869"/>
    <lineage>
        <taxon>Bacteria</taxon>
        <taxon>Bacillati</taxon>
        <taxon>Actinomycetota</taxon>
        <taxon>Actinomycetes</taxon>
        <taxon>Mycobacteriales</taxon>
        <taxon>Nocardiaceae</taxon>
        <taxon>Nocardia</taxon>
    </lineage>
</organism>
<evidence type="ECO:0000313" key="1">
    <source>
        <dbReference type="EMBL" id="NKY29078.1"/>
    </source>
</evidence>
<name>A0A7X6R544_9NOCA</name>
<evidence type="ECO:0000313" key="2">
    <source>
        <dbReference type="Proteomes" id="UP000540698"/>
    </source>
</evidence>
<dbReference type="Pfam" id="PF13376">
    <property type="entry name" value="OmdA"/>
    <property type="match status" value="1"/>
</dbReference>
<dbReference type="Proteomes" id="UP000540698">
    <property type="component" value="Unassembled WGS sequence"/>
</dbReference>
<protein>
    <submittedName>
        <fullName evidence="1">OmdA domain containing protein</fullName>
    </submittedName>
</protein>
<reference evidence="1 2" key="1">
    <citation type="submission" date="2020-04" db="EMBL/GenBank/DDBJ databases">
        <title>MicrobeNet Type strains.</title>
        <authorList>
            <person name="Nicholson A.C."/>
        </authorList>
    </citation>
    <scope>NUCLEOTIDE SEQUENCE [LARGE SCALE GENOMIC DNA]</scope>
    <source>
        <strain evidence="1 2">DSM 44956</strain>
    </source>
</reference>
<dbReference type="AlphaFoldDB" id="A0A7X6R544"/>
<accession>A0A7X6R544</accession>
<keyword evidence="2" id="KW-1185">Reference proteome</keyword>
<proteinExistence type="predicted"/>
<dbReference type="EMBL" id="JAAXOS010000011">
    <property type="protein sequence ID" value="NKY29078.1"/>
    <property type="molecule type" value="Genomic_DNA"/>
</dbReference>
<gene>
    <name evidence="1" type="ORF">HGB38_23075</name>
</gene>